<proteinExistence type="predicted"/>
<keyword evidence="2" id="KW-1185">Reference proteome</keyword>
<protein>
    <submittedName>
        <fullName evidence="1">Uncharacterized protein</fullName>
    </submittedName>
</protein>
<reference evidence="1 2" key="1">
    <citation type="submission" date="2024-09" db="EMBL/GenBank/DDBJ databases">
        <title>The Natural Products Discovery Center: Release of the First 8490 Sequenced Strains for Exploring Actinobacteria Biosynthetic Diversity.</title>
        <authorList>
            <person name="Kalkreuter E."/>
            <person name="Kautsar S.A."/>
            <person name="Yang D."/>
            <person name="Bader C.D."/>
            <person name="Teijaro C.N."/>
            <person name="Fluegel L."/>
            <person name="Davis C.M."/>
            <person name="Simpson J.R."/>
            <person name="Lauterbach L."/>
            <person name="Steele A.D."/>
            <person name="Gui C."/>
            <person name="Meng S."/>
            <person name="Li G."/>
            <person name="Viehrig K."/>
            <person name="Ye F."/>
            <person name="Su P."/>
            <person name="Kiefer A.F."/>
            <person name="Nichols A."/>
            <person name="Cepeda A.J."/>
            <person name="Yan W."/>
            <person name="Fan B."/>
            <person name="Jiang Y."/>
            <person name="Adhikari A."/>
            <person name="Zheng C.-J."/>
            <person name="Schuster L."/>
            <person name="Cowan T.M."/>
            <person name="Smanski M.J."/>
            <person name="Chevrette M.G."/>
            <person name="De Carvalho L.P.S."/>
            <person name="Shen B."/>
        </authorList>
    </citation>
    <scope>NUCLEOTIDE SEQUENCE [LARGE SCALE GENOMIC DNA]</scope>
    <source>
        <strain evidence="1 2">NPDC057399</strain>
    </source>
</reference>
<dbReference type="EMBL" id="JBHVBU010000058">
    <property type="protein sequence ID" value="MFE7965370.1"/>
    <property type="molecule type" value="Genomic_DNA"/>
</dbReference>
<gene>
    <name evidence="1" type="ORF">ACFU0X_20440</name>
</gene>
<dbReference type="RefSeq" id="WP_381727228.1">
    <property type="nucleotide sequence ID" value="NZ_JBHVBU010000058.1"/>
</dbReference>
<evidence type="ECO:0000313" key="2">
    <source>
        <dbReference type="Proteomes" id="UP001600650"/>
    </source>
</evidence>
<evidence type="ECO:0000313" key="1">
    <source>
        <dbReference type="EMBL" id="MFE7965370.1"/>
    </source>
</evidence>
<comment type="caution">
    <text evidence="1">The sequence shown here is derived from an EMBL/GenBank/DDBJ whole genome shotgun (WGS) entry which is preliminary data.</text>
</comment>
<accession>A0ABW6JLW3</accession>
<sequence length="84" mass="8999">MYNPIISTALRTIDMTATYVATTEYEENGTPRSASSVVSGDLVRHYVTLSAKGKQSSVCVVDGEISILTTLGGQPVVLTYRKEG</sequence>
<dbReference type="Proteomes" id="UP001600650">
    <property type="component" value="Unassembled WGS sequence"/>
</dbReference>
<name>A0ABW6JLW3_STRCE</name>
<organism evidence="1 2">
    <name type="scientific">Streptomyces cellulosae</name>
    <dbReference type="NCBI Taxonomy" id="1968"/>
    <lineage>
        <taxon>Bacteria</taxon>
        <taxon>Bacillati</taxon>
        <taxon>Actinomycetota</taxon>
        <taxon>Actinomycetes</taxon>
        <taxon>Kitasatosporales</taxon>
        <taxon>Streptomycetaceae</taxon>
        <taxon>Streptomyces</taxon>
    </lineage>
</organism>